<feature type="domain" description="UspA" evidence="2">
    <location>
        <begin position="1"/>
        <end position="146"/>
    </location>
</feature>
<dbReference type="SUPFAM" id="SSF52402">
    <property type="entry name" value="Adenine nucleotide alpha hydrolases-like"/>
    <property type="match status" value="1"/>
</dbReference>
<evidence type="ECO:0000256" key="1">
    <source>
        <dbReference type="ARBA" id="ARBA00008791"/>
    </source>
</evidence>
<comment type="similarity">
    <text evidence="1">Belongs to the universal stress protein A family.</text>
</comment>
<sequence length="153" mass="17001">MYDRILVPVDDGEENRRAVEHAAALRKLSGGRICLLHVVDPLWYANGRECAAIYFNSVLPAMRRDGQRILQEFRDMLGDDAVSSEQVLEESGIRSVPEIIIGQAKQWGADVIVMGTHGRRGWNRTLMGSVAEEVARLAPVPVMLVRPATPKQP</sequence>
<accession>A0A157SJ79</accession>
<keyword evidence="4" id="KW-1185">Reference proteome</keyword>
<dbReference type="PRINTS" id="PR01438">
    <property type="entry name" value="UNVRSLSTRESS"/>
</dbReference>
<evidence type="ECO:0000313" key="3">
    <source>
        <dbReference type="EMBL" id="SAI70499.1"/>
    </source>
</evidence>
<reference evidence="3 4" key="1">
    <citation type="submission" date="2016-04" db="EMBL/GenBank/DDBJ databases">
        <authorList>
            <consortium name="Pathogen Informatics"/>
        </authorList>
    </citation>
    <scope>NUCLEOTIDE SEQUENCE [LARGE SCALE GENOMIC DNA]</scope>
    <source>
        <strain evidence="3 4">H050680373</strain>
    </source>
</reference>
<dbReference type="AlphaFoldDB" id="A0A157SJ79"/>
<name>A0A157SJ79_9BORD</name>
<gene>
    <name evidence="3" type="ORF">SAMEA3906486_03131</name>
</gene>
<protein>
    <submittedName>
        <fullName evidence="3">Universal stress protein</fullName>
    </submittedName>
</protein>
<organism evidence="3 4">
    <name type="scientific">Bordetella ansorpii</name>
    <dbReference type="NCBI Taxonomy" id="288768"/>
    <lineage>
        <taxon>Bacteria</taxon>
        <taxon>Pseudomonadati</taxon>
        <taxon>Pseudomonadota</taxon>
        <taxon>Betaproteobacteria</taxon>
        <taxon>Burkholderiales</taxon>
        <taxon>Alcaligenaceae</taxon>
        <taxon>Bordetella</taxon>
    </lineage>
</organism>
<dbReference type="Gene3D" id="3.40.50.620">
    <property type="entry name" value="HUPs"/>
    <property type="match status" value="1"/>
</dbReference>
<dbReference type="InterPro" id="IPR014729">
    <property type="entry name" value="Rossmann-like_a/b/a_fold"/>
</dbReference>
<dbReference type="EMBL" id="FKIF01000006">
    <property type="protein sequence ID" value="SAI70499.1"/>
    <property type="molecule type" value="Genomic_DNA"/>
</dbReference>
<dbReference type="PANTHER" id="PTHR46268">
    <property type="entry name" value="STRESS RESPONSE PROTEIN NHAX"/>
    <property type="match status" value="1"/>
</dbReference>
<evidence type="ECO:0000313" key="4">
    <source>
        <dbReference type="Proteomes" id="UP000076848"/>
    </source>
</evidence>
<evidence type="ECO:0000259" key="2">
    <source>
        <dbReference type="Pfam" id="PF00582"/>
    </source>
</evidence>
<dbReference type="Pfam" id="PF00582">
    <property type="entry name" value="Usp"/>
    <property type="match status" value="1"/>
</dbReference>
<proteinExistence type="inferred from homology"/>
<dbReference type="CDD" id="cd00293">
    <property type="entry name" value="USP-like"/>
    <property type="match status" value="1"/>
</dbReference>
<dbReference type="Proteomes" id="UP000076848">
    <property type="component" value="Unassembled WGS sequence"/>
</dbReference>
<dbReference type="STRING" id="288768.SAMEA3906486_03131"/>
<dbReference type="InterPro" id="IPR006015">
    <property type="entry name" value="Universal_stress_UspA"/>
</dbReference>
<dbReference type="InterPro" id="IPR006016">
    <property type="entry name" value="UspA"/>
</dbReference>
<dbReference type="PANTHER" id="PTHR46268:SF15">
    <property type="entry name" value="UNIVERSAL STRESS PROTEIN HP_0031"/>
    <property type="match status" value="1"/>
</dbReference>